<feature type="region of interest" description="Disordered" evidence="1">
    <location>
        <begin position="71"/>
        <end position="91"/>
    </location>
</feature>
<protein>
    <submittedName>
        <fullName evidence="2">Uncharacterized protein</fullName>
    </submittedName>
</protein>
<name>A0AAI9TN66_PENTH</name>
<dbReference type="Proteomes" id="UP001227192">
    <property type="component" value="Unassembled WGS sequence"/>
</dbReference>
<evidence type="ECO:0000313" key="3">
    <source>
        <dbReference type="Proteomes" id="UP001227192"/>
    </source>
</evidence>
<dbReference type="EMBL" id="LACB01000062">
    <property type="protein sequence ID" value="KAJ9490223.1"/>
    <property type="molecule type" value="Genomic_DNA"/>
</dbReference>
<evidence type="ECO:0000256" key="1">
    <source>
        <dbReference type="SAM" id="MobiDB-lite"/>
    </source>
</evidence>
<organism evidence="2 3">
    <name type="scientific">Penicillium thymicola</name>
    <dbReference type="NCBI Taxonomy" id="293382"/>
    <lineage>
        <taxon>Eukaryota</taxon>
        <taxon>Fungi</taxon>
        <taxon>Dikarya</taxon>
        <taxon>Ascomycota</taxon>
        <taxon>Pezizomycotina</taxon>
        <taxon>Eurotiomycetes</taxon>
        <taxon>Eurotiomycetidae</taxon>
        <taxon>Eurotiales</taxon>
        <taxon>Aspergillaceae</taxon>
        <taxon>Penicillium</taxon>
    </lineage>
</organism>
<proteinExistence type="predicted"/>
<comment type="caution">
    <text evidence="2">The sequence shown here is derived from an EMBL/GenBank/DDBJ whole genome shotgun (WGS) entry which is preliminary data.</text>
</comment>
<accession>A0AAI9TN66</accession>
<gene>
    <name evidence="2" type="ORF">VN97_g3029</name>
</gene>
<dbReference type="AlphaFoldDB" id="A0AAI9TN66"/>
<evidence type="ECO:0000313" key="2">
    <source>
        <dbReference type="EMBL" id="KAJ9490223.1"/>
    </source>
</evidence>
<keyword evidence="3" id="KW-1185">Reference proteome</keyword>
<reference evidence="2" key="1">
    <citation type="submission" date="2015-06" db="EMBL/GenBank/DDBJ databases">
        <authorList>
            <person name="Nguyen H."/>
        </authorList>
    </citation>
    <scope>NUCLEOTIDE SEQUENCE</scope>
    <source>
        <strain evidence="2">DAOM 180753</strain>
    </source>
</reference>
<sequence length="91" mass="10237">MNSRFSPVDLTKNSYINSLLATVPKTASHDRNILTAQFFHCPLTCLLRSSSRGMNLSFFILSHQRTAIILENNTTPRPKKNKEATRSSDPS</sequence>
<reference evidence="2" key="2">
    <citation type="journal article" date="2016" name="Fungal Biol.">
        <title>Ochratoxin A production by Penicillium thymicola.</title>
        <authorList>
            <person name="Nguyen H.D.T."/>
            <person name="McMullin D.R."/>
            <person name="Ponomareva E."/>
            <person name="Riley R."/>
            <person name="Pomraning K.R."/>
            <person name="Baker S.E."/>
            <person name="Seifert K.A."/>
        </authorList>
    </citation>
    <scope>NUCLEOTIDE SEQUENCE</scope>
    <source>
        <strain evidence="2">DAOM 180753</strain>
    </source>
</reference>
<feature type="compositionally biased region" description="Basic and acidic residues" evidence="1">
    <location>
        <begin position="81"/>
        <end position="91"/>
    </location>
</feature>